<dbReference type="EMBL" id="JAFNLL010000007">
    <property type="protein sequence ID" value="MBO1267324.1"/>
    <property type="molecule type" value="Genomic_DNA"/>
</dbReference>
<feature type="region of interest" description="Disordered" evidence="1">
    <location>
        <begin position="154"/>
        <end position="174"/>
    </location>
</feature>
<organism evidence="2 3">
    <name type="scientific">Arthrobacter cavernae</name>
    <dbReference type="NCBI Taxonomy" id="2817681"/>
    <lineage>
        <taxon>Bacteria</taxon>
        <taxon>Bacillati</taxon>
        <taxon>Actinomycetota</taxon>
        <taxon>Actinomycetes</taxon>
        <taxon>Micrococcales</taxon>
        <taxon>Micrococcaceae</taxon>
        <taxon>Arthrobacter</taxon>
    </lineage>
</organism>
<reference evidence="2" key="1">
    <citation type="submission" date="2021-03" db="EMBL/GenBank/DDBJ databases">
        <title>A new species, PO-11, isolated from a karst cave deposit.</title>
        <authorList>
            <person name="Zhaoxiaoyong W."/>
        </authorList>
    </citation>
    <scope>NUCLEOTIDE SEQUENCE</scope>
    <source>
        <strain evidence="2">PO-11</strain>
    </source>
</reference>
<proteinExistence type="predicted"/>
<evidence type="ECO:0000256" key="1">
    <source>
        <dbReference type="SAM" id="MobiDB-lite"/>
    </source>
</evidence>
<name>A0A939HAM8_9MICC</name>
<dbReference type="Pfam" id="PF13565">
    <property type="entry name" value="HTH_32"/>
    <property type="match status" value="1"/>
</dbReference>
<dbReference type="InterPro" id="IPR009057">
    <property type="entry name" value="Homeodomain-like_sf"/>
</dbReference>
<keyword evidence="3" id="KW-1185">Reference proteome</keyword>
<dbReference type="AlphaFoldDB" id="A0A939HAM8"/>
<dbReference type="Proteomes" id="UP000664164">
    <property type="component" value="Unassembled WGS sequence"/>
</dbReference>
<evidence type="ECO:0000313" key="2">
    <source>
        <dbReference type="EMBL" id="MBO1267324.1"/>
    </source>
</evidence>
<dbReference type="SUPFAM" id="SSF46689">
    <property type="entry name" value="Homeodomain-like"/>
    <property type="match status" value="1"/>
</dbReference>
<accession>A0A939HAM8</accession>
<sequence length="174" mass="18970">MPVRLEQPRGFSRESVAAELRVSPATVNKWRRGFVASLLDGLADEERPGRPPSILLDRAEEVITATLEENPADATHWSRASMAAKSGLSKSTIGRIWRSSGLKPHVEDYLKLSTAPQFVDKRKSSTPSQNMPHEFPAQDTSQACGWLASLDGAAGAAPWHQPGARPAFDAGRWT</sequence>
<dbReference type="RefSeq" id="WP_207615118.1">
    <property type="nucleotide sequence ID" value="NZ_JAFNLL010000007.1"/>
</dbReference>
<protein>
    <submittedName>
        <fullName evidence="2">Helix-turn-helix domain-containing protein</fullName>
    </submittedName>
</protein>
<evidence type="ECO:0000313" key="3">
    <source>
        <dbReference type="Proteomes" id="UP000664164"/>
    </source>
</evidence>
<comment type="caution">
    <text evidence="2">The sequence shown here is derived from an EMBL/GenBank/DDBJ whole genome shotgun (WGS) entry which is preliminary data.</text>
</comment>
<gene>
    <name evidence="2" type="ORF">J1902_04900</name>
</gene>